<organism evidence="2 3">
    <name type="scientific">Paraconiothyrium brasiliense</name>
    <dbReference type="NCBI Taxonomy" id="300254"/>
    <lineage>
        <taxon>Eukaryota</taxon>
        <taxon>Fungi</taxon>
        <taxon>Dikarya</taxon>
        <taxon>Ascomycota</taxon>
        <taxon>Pezizomycotina</taxon>
        <taxon>Dothideomycetes</taxon>
        <taxon>Pleosporomycetidae</taxon>
        <taxon>Pleosporales</taxon>
        <taxon>Massarineae</taxon>
        <taxon>Didymosphaeriaceae</taxon>
        <taxon>Paraconiothyrium</taxon>
    </lineage>
</organism>
<sequence>MQFTTVFIAASSLAGSALAICPGFNYGIGNQQKLGGGISRWSVYDDSCKVVDSLTTTKNPCTQGIFGCSPAPIHFNSYTNTFNHLNAAQTLAPASVVAMSSTSA</sequence>
<protein>
    <submittedName>
        <fullName evidence="2">Uncharacterized protein</fullName>
    </submittedName>
</protein>
<reference evidence="2 3" key="1">
    <citation type="submission" date="2024-02" db="EMBL/GenBank/DDBJ databases">
        <title>De novo assembly and annotation of 12 fungi associated with fruit tree decline syndrome in Ontario, Canada.</title>
        <authorList>
            <person name="Sulman M."/>
            <person name="Ellouze W."/>
            <person name="Ilyukhin E."/>
        </authorList>
    </citation>
    <scope>NUCLEOTIDE SEQUENCE [LARGE SCALE GENOMIC DNA]</scope>
    <source>
        <strain evidence="2 3">M42-189</strain>
    </source>
</reference>
<keyword evidence="3" id="KW-1185">Reference proteome</keyword>
<keyword evidence="1" id="KW-0732">Signal</keyword>
<gene>
    <name evidence="2" type="ORF">SLS60_003633</name>
</gene>
<name>A0ABR3RP74_9PLEO</name>
<proteinExistence type="predicted"/>
<dbReference type="Proteomes" id="UP001521785">
    <property type="component" value="Unassembled WGS sequence"/>
</dbReference>
<evidence type="ECO:0000313" key="2">
    <source>
        <dbReference type="EMBL" id="KAL1606231.1"/>
    </source>
</evidence>
<comment type="caution">
    <text evidence="2">The sequence shown here is derived from an EMBL/GenBank/DDBJ whole genome shotgun (WGS) entry which is preliminary data.</text>
</comment>
<dbReference type="EMBL" id="JAKJXO020000004">
    <property type="protein sequence ID" value="KAL1606231.1"/>
    <property type="molecule type" value="Genomic_DNA"/>
</dbReference>
<feature type="chain" id="PRO_5046813158" evidence="1">
    <location>
        <begin position="20"/>
        <end position="104"/>
    </location>
</feature>
<evidence type="ECO:0000256" key="1">
    <source>
        <dbReference type="SAM" id="SignalP"/>
    </source>
</evidence>
<feature type="signal peptide" evidence="1">
    <location>
        <begin position="1"/>
        <end position="19"/>
    </location>
</feature>
<evidence type="ECO:0000313" key="3">
    <source>
        <dbReference type="Proteomes" id="UP001521785"/>
    </source>
</evidence>
<accession>A0ABR3RP74</accession>